<reference evidence="1" key="1">
    <citation type="submission" date="2021-05" db="EMBL/GenBank/DDBJ databases">
        <authorList>
            <person name="Alioto T."/>
            <person name="Alioto T."/>
            <person name="Gomez Garrido J."/>
        </authorList>
    </citation>
    <scope>NUCLEOTIDE SEQUENCE</scope>
</reference>
<organism evidence="1">
    <name type="scientific">Cacopsylla melanoneura</name>
    <dbReference type="NCBI Taxonomy" id="428564"/>
    <lineage>
        <taxon>Eukaryota</taxon>
        <taxon>Metazoa</taxon>
        <taxon>Ecdysozoa</taxon>
        <taxon>Arthropoda</taxon>
        <taxon>Hexapoda</taxon>
        <taxon>Insecta</taxon>
        <taxon>Pterygota</taxon>
        <taxon>Neoptera</taxon>
        <taxon>Paraneoptera</taxon>
        <taxon>Hemiptera</taxon>
        <taxon>Sternorrhyncha</taxon>
        <taxon>Psylloidea</taxon>
        <taxon>Psyllidae</taxon>
        <taxon>Psyllinae</taxon>
        <taxon>Cacopsylla</taxon>
    </lineage>
</organism>
<name>A0A8D8RBE8_9HEMI</name>
<protein>
    <submittedName>
        <fullName evidence="1">Uncharacterized protein</fullName>
    </submittedName>
</protein>
<evidence type="ECO:0000313" key="1">
    <source>
        <dbReference type="EMBL" id="CAG6648113.1"/>
    </source>
</evidence>
<proteinExistence type="predicted"/>
<dbReference type="EMBL" id="HBUF01150469">
    <property type="protein sequence ID" value="CAG6648112.1"/>
    <property type="molecule type" value="Transcribed_RNA"/>
</dbReference>
<accession>A0A8D8RBE8</accession>
<dbReference type="AlphaFoldDB" id="A0A8D8RBE8"/>
<sequence>MKFLKNKLSFFDLWVSINQNFSHVSLKYDILKLIHPTTTKKYLNRVYKQTKQSILLTKFLFIVYRVIHSVWITLSYPEGLKYYTSVKHKKGVGKKLTHIIIDIVEKSLLGR</sequence>
<dbReference type="EMBL" id="HBUF01150470">
    <property type="protein sequence ID" value="CAG6648113.1"/>
    <property type="molecule type" value="Transcribed_RNA"/>
</dbReference>